<keyword evidence="3" id="KW-1185">Reference proteome</keyword>
<keyword evidence="1" id="KW-0812">Transmembrane</keyword>
<evidence type="ECO:0000256" key="1">
    <source>
        <dbReference type="SAM" id="Phobius"/>
    </source>
</evidence>
<sequence length="67" mass="6993">MAWTPSKIASLRTGPVWSGAVVAQSGSTTALGALLINLCGGYAVITRLISRSCQRLDNSKSISLTLE</sequence>
<proteinExistence type="predicted"/>
<evidence type="ECO:0000313" key="3">
    <source>
        <dbReference type="Proteomes" id="UP000593565"/>
    </source>
</evidence>
<feature type="transmembrane region" description="Helical" evidence="1">
    <location>
        <begin position="20"/>
        <end position="45"/>
    </location>
</feature>
<protein>
    <submittedName>
        <fullName evidence="2">Uncharacterized protein</fullName>
    </submittedName>
</protein>
<dbReference type="AlphaFoldDB" id="A0A7J6AZI0"/>
<name>A0A7J6AZI0_AMEME</name>
<accession>A0A7J6AZI0</accession>
<reference evidence="2 3" key="1">
    <citation type="submission" date="2020-02" db="EMBL/GenBank/DDBJ databases">
        <title>A chromosome-scale genome assembly of the black bullhead catfish (Ameiurus melas).</title>
        <authorList>
            <person name="Wen M."/>
            <person name="Zham M."/>
            <person name="Cabau C."/>
            <person name="Klopp C."/>
            <person name="Donnadieu C."/>
            <person name="Roques C."/>
            <person name="Bouchez O."/>
            <person name="Lampietro C."/>
            <person name="Jouanno E."/>
            <person name="Herpin A."/>
            <person name="Louis A."/>
            <person name="Berthelot C."/>
            <person name="Parey E."/>
            <person name="Roest-Crollius H."/>
            <person name="Braasch I."/>
            <person name="Postlethwait J."/>
            <person name="Robinson-Rechavi M."/>
            <person name="Echchiki A."/>
            <person name="Begum T."/>
            <person name="Montfort J."/>
            <person name="Schartl M."/>
            <person name="Bobe J."/>
            <person name="Guiguen Y."/>
        </authorList>
    </citation>
    <scope>NUCLEOTIDE SEQUENCE [LARGE SCALE GENOMIC DNA]</scope>
    <source>
        <strain evidence="2">M_S1</strain>
        <tissue evidence="2">Blood</tissue>
    </source>
</reference>
<evidence type="ECO:0000313" key="2">
    <source>
        <dbReference type="EMBL" id="KAF4088273.1"/>
    </source>
</evidence>
<dbReference type="Proteomes" id="UP000593565">
    <property type="component" value="Unassembled WGS sequence"/>
</dbReference>
<comment type="caution">
    <text evidence="2">The sequence shown here is derived from an EMBL/GenBank/DDBJ whole genome shotgun (WGS) entry which is preliminary data.</text>
</comment>
<dbReference type="EMBL" id="JAAGNN010000006">
    <property type="protein sequence ID" value="KAF4088273.1"/>
    <property type="molecule type" value="Genomic_DNA"/>
</dbReference>
<keyword evidence="1" id="KW-0472">Membrane</keyword>
<keyword evidence="1" id="KW-1133">Transmembrane helix</keyword>
<organism evidence="2 3">
    <name type="scientific">Ameiurus melas</name>
    <name type="common">Black bullhead</name>
    <name type="synonym">Silurus melas</name>
    <dbReference type="NCBI Taxonomy" id="219545"/>
    <lineage>
        <taxon>Eukaryota</taxon>
        <taxon>Metazoa</taxon>
        <taxon>Chordata</taxon>
        <taxon>Craniata</taxon>
        <taxon>Vertebrata</taxon>
        <taxon>Euteleostomi</taxon>
        <taxon>Actinopterygii</taxon>
        <taxon>Neopterygii</taxon>
        <taxon>Teleostei</taxon>
        <taxon>Ostariophysi</taxon>
        <taxon>Siluriformes</taxon>
        <taxon>Ictaluridae</taxon>
        <taxon>Ameiurus</taxon>
    </lineage>
</organism>
<gene>
    <name evidence="2" type="ORF">AMELA_G00080550</name>
</gene>